<dbReference type="InterPro" id="IPR000620">
    <property type="entry name" value="EamA_dom"/>
</dbReference>
<feature type="domain" description="EamA" evidence="6">
    <location>
        <begin position="3"/>
        <end position="120"/>
    </location>
</feature>
<feature type="transmembrane region" description="Helical" evidence="5">
    <location>
        <begin position="18"/>
        <end position="40"/>
    </location>
</feature>
<keyword evidence="2 5" id="KW-0812">Transmembrane</keyword>
<evidence type="ECO:0000256" key="5">
    <source>
        <dbReference type="SAM" id="Phobius"/>
    </source>
</evidence>
<dbReference type="InterPro" id="IPR050638">
    <property type="entry name" value="AA-Vitamin_Transporters"/>
</dbReference>
<name>A0A396RN18_9SPHN</name>
<feature type="transmembrane region" description="Helical" evidence="5">
    <location>
        <begin position="224"/>
        <end position="244"/>
    </location>
</feature>
<accession>A0A396RN18</accession>
<dbReference type="PANTHER" id="PTHR32322:SF9">
    <property type="entry name" value="AMINO-ACID METABOLITE EFFLUX PUMP-RELATED"/>
    <property type="match status" value="1"/>
</dbReference>
<dbReference type="OrthoDB" id="7158585at2"/>
<keyword evidence="3 5" id="KW-1133">Transmembrane helix</keyword>
<proteinExistence type="predicted"/>
<dbReference type="GO" id="GO:0016020">
    <property type="term" value="C:membrane"/>
    <property type="evidence" value="ECO:0007669"/>
    <property type="project" value="UniProtKB-SubCell"/>
</dbReference>
<feature type="domain" description="EamA" evidence="6">
    <location>
        <begin position="130"/>
        <end position="267"/>
    </location>
</feature>
<dbReference type="InterPro" id="IPR037185">
    <property type="entry name" value="EmrE-like"/>
</dbReference>
<evidence type="ECO:0000256" key="1">
    <source>
        <dbReference type="ARBA" id="ARBA00004141"/>
    </source>
</evidence>
<dbReference type="EMBL" id="QWLV01000009">
    <property type="protein sequence ID" value="RHW16562.1"/>
    <property type="molecule type" value="Genomic_DNA"/>
</dbReference>
<feature type="transmembrane region" description="Helical" evidence="5">
    <location>
        <begin position="160"/>
        <end position="179"/>
    </location>
</feature>
<feature type="transmembrane region" description="Helical" evidence="5">
    <location>
        <begin position="106"/>
        <end position="125"/>
    </location>
</feature>
<dbReference type="SUPFAM" id="SSF103481">
    <property type="entry name" value="Multidrug resistance efflux transporter EmrE"/>
    <property type="match status" value="2"/>
</dbReference>
<dbReference type="Pfam" id="PF00892">
    <property type="entry name" value="EamA"/>
    <property type="match status" value="2"/>
</dbReference>
<reference evidence="7 8" key="1">
    <citation type="submission" date="2018-08" db="EMBL/GenBank/DDBJ databases">
        <title>The multiple taxonomic identification of Sphingomonas gilva.</title>
        <authorList>
            <person name="Zhu D."/>
            <person name="Zheng S."/>
        </authorList>
    </citation>
    <scope>NUCLEOTIDE SEQUENCE [LARGE SCALE GENOMIC DNA]</scope>
    <source>
        <strain evidence="7 8">ZDH117</strain>
    </source>
</reference>
<feature type="transmembrane region" description="Helical" evidence="5">
    <location>
        <begin position="77"/>
        <end position="97"/>
    </location>
</feature>
<evidence type="ECO:0000259" key="6">
    <source>
        <dbReference type="Pfam" id="PF00892"/>
    </source>
</evidence>
<evidence type="ECO:0000256" key="4">
    <source>
        <dbReference type="ARBA" id="ARBA00023136"/>
    </source>
</evidence>
<feature type="transmembrane region" description="Helical" evidence="5">
    <location>
        <begin position="250"/>
        <end position="268"/>
    </location>
</feature>
<comment type="subcellular location">
    <subcellularLocation>
        <location evidence="1">Membrane</location>
        <topology evidence="1">Multi-pass membrane protein</topology>
    </subcellularLocation>
</comment>
<evidence type="ECO:0000313" key="7">
    <source>
        <dbReference type="EMBL" id="RHW16562.1"/>
    </source>
</evidence>
<evidence type="ECO:0000256" key="2">
    <source>
        <dbReference type="ARBA" id="ARBA00022692"/>
    </source>
</evidence>
<dbReference type="AlphaFoldDB" id="A0A396RN18"/>
<evidence type="ECO:0000256" key="3">
    <source>
        <dbReference type="ARBA" id="ARBA00022989"/>
    </source>
</evidence>
<feature type="transmembrane region" description="Helical" evidence="5">
    <location>
        <begin position="191"/>
        <end position="217"/>
    </location>
</feature>
<feature type="transmembrane region" description="Helical" evidence="5">
    <location>
        <begin position="131"/>
        <end position="148"/>
    </location>
</feature>
<dbReference type="Proteomes" id="UP000266693">
    <property type="component" value="Unassembled WGS sequence"/>
</dbReference>
<gene>
    <name evidence="7" type="ORF">D1610_15485</name>
</gene>
<evidence type="ECO:0000313" key="8">
    <source>
        <dbReference type="Proteomes" id="UP000266693"/>
    </source>
</evidence>
<feature type="transmembrane region" description="Helical" evidence="5">
    <location>
        <begin position="47"/>
        <end position="71"/>
    </location>
</feature>
<dbReference type="PANTHER" id="PTHR32322">
    <property type="entry name" value="INNER MEMBRANE TRANSPORTER"/>
    <property type="match status" value="1"/>
</dbReference>
<keyword evidence="8" id="KW-1185">Reference proteome</keyword>
<keyword evidence="4 5" id="KW-0472">Membrane</keyword>
<comment type="caution">
    <text evidence="7">The sequence shown here is derived from an EMBL/GenBank/DDBJ whole genome shotgun (WGS) entry which is preliminary data.</text>
</comment>
<organism evidence="7 8">
    <name type="scientific">Sphingomonas gilva</name>
    <dbReference type="NCBI Taxonomy" id="2305907"/>
    <lineage>
        <taxon>Bacteria</taxon>
        <taxon>Pseudomonadati</taxon>
        <taxon>Pseudomonadota</taxon>
        <taxon>Alphaproteobacteria</taxon>
        <taxon>Sphingomonadales</taxon>
        <taxon>Sphingomonadaceae</taxon>
        <taxon>Sphingomonas</taxon>
    </lineage>
</organism>
<sequence>MNVLWGLNIVAAKMAVDLIAPVTAALLRQAIVLLVCITALRIIRGKMLALTALGLLSGCAFYVAVNLSLAISDNVSALAIAGQLGVPFSLILAVIVFRERIRWPRIAGILLSFAGVVLLVFDPAAANEIPGIALTAIASAIWACCSLIQRSLRGVPVLTIYAWVGFWGTAGLLPIALHWEPATMRDLGSIPLAALAWVAFSAIGSTVAGQGAMSWLLQRHPVNLVTPLTLAAPVVSVVVAAFWFGTPVTWLMAAGGGIAMLGVSIVALRSASRTNLDGGEKR</sequence>
<protein>
    <submittedName>
        <fullName evidence="7">DMT family transporter</fullName>
    </submittedName>
</protein>